<dbReference type="SUPFAM" id="SSF46689">
    <property type="entry name" value="Homeodomain-like"/>
    <property type="match status" value="1"/>
</dbReference>
<evidence type="ECO:0000256" key="4">
    <source>
        <dbReference type="PROSITE-ProRule" id="PRU00335"/>
    </source>
</evidence>
<gene>
    <name evidence="6" type="ORF">LZC94_46260</name>
</gene>
<name>A0ABZ2LWU8_9BACT</name>
<dbReference type="InterPro" id="IPR009057">
    <property type="entry name" value="Homeodomain-like_sf"/>
</dbReference>
<reference evidence="6 7" key="1">
    <citation type="submission" date="2021-12" db="EMBL/GenBank/DDBJ databases">
        <title>Discovery of the Pendulisporaceae a myxobacterial family with distinct sporulation behavior and unique specialized metabolism.</title>
        <authorList>
            <person name="Garcia R."/>
            <person name="Popoff A."/>
            <person name="Bader C.D."/>
            <person name="Loehr J."/>
            <person name="Walesch S."/>
            <person name="Walt C."/>
            <person name="Boldt J."/>
            <person name="Bunk B."/>
            <person name="Haeckl F.J.F.P.J."/>
            <person name="Gunesch A.P."/>
            <person name="Birkelbach J."/>
            <person name="Nuebel U."/>
            <person name="Pietschmann T."/>
            <person name="Bach T."/>
            <person name="Mueller R."/>
        </authorList>
    </citation>
    <scope>NUCLEOTIDE SEQUENCE [LARGE SCALE GENOMIC DNA]</scope>
    <source>
        <strain evidence="6 7">MSr11954</strain>
    </source>
</reference>
<evidence type="ECO:0000313" key="7">
    <source>
        <dbReference type="Proteomes" id="UP001370348"/>
    </source>
</evidence>
<dbReference type="PRINTS" id="PR00455">
    <property type="entry name" value="HTHTETR"/>
</dbReference>
<feature type="DNA-binding region" description="H-T-H motif" evidence="4">
    <location>
        <begin position="49"/>
        <end position="68"/>
    </location>
</feature>
<dbReference type="Proteomes" id="UP001370348">
    <property type="component" value="Chromosome"/>
</dbReference>
<dbReference type="Gene3D" id="1.10.357.10">
    <property type="entry name" value="Tetracycline Repressor, domain 2"/>
    <property type="match status" value="1"/>
</dbReference>
<dbReference type="PANTHER" id="PTHR30055:SF234">
    <property type="entry name" value="HTH-TYPE TRANSCRIPTIONAL REGULATOR BETI"/>
    <property type="match status" value="1"/>
</dbReference>
<dbReference type="InterPro" id="IPR050109">
    <property type="entry name" value="HTH-type_TetR-like_transc_reg"/>
</dbReference>
<keyword evidence="2 4" id="KW-0238">DNA-binding</keyword>
<protein>
    <submittedName>
        <fullName evidence="6">TetR/AcrR family transcriptional regulator</fullName>
    </submittedName>
</protein>
<dbReference type="Gene3D" id="1.10.10.60">
    <property type="entry name" value="Homeodomain-like"/>
    <property type="match status" value="1"/>
</dbReference>
<dbReference type="PROSITE" id="PS50977">
    <property type="entry name" value="HTH_TETR_2"/>
    <property type="match status" value="1"/>
</dbReference>
<evidence type="ECO:0000256" key="1">
    <source>
        <dbReference type="ARBA" id="ARBA00023015"/>
    </source>
</evidence>
<proteinExistence type="predicted"/>
<sequence length="227" mass="25202">MTRATTDKKRTVAAATRAPGFQLGEGQARAMILRGAASVFAELGVRAASVEDILKAADVSRRTFYRLYGSKEDVALELYHLGTDILLETCRLAVREETDPLRQFERCMDAHLRNAREFGRLIFVLGGEAQRQESMLHARRMKVHDAIIGLLSSGGQDVRLGKRIDPLLLRMILLSVEAVVRIVLEEGDEGRKVTDAGIERARRVMRRVITSALEGEGPRVAPLPTLE</sequence>
<evidence type="ECO:0000259" key="5">
    <source>
        <dbReference type="PROSITE" id="PS50977"/>
    </source>
</evidence>
<evidence type="ECO:0000256" key="2">
    <source>
        <dbReference type="ARBA" id="ARBA00023125"/>
    </source>
</evidence>
<evidence type="ECO:0000313" key="6">
    <source>
        <dbReference type="EMBL" id="WXB15212.1"/>
    </source>
</evidence>
<dbReference type="RefSeq" id="WP_394824837.1">
    <property type="nucleotide sequence ID" value="NZ_CP089984.1"/>
</dbReference>
<dbReference type="EMBL" id="CP089984">
    <property type="protein sequence ID" value="WXB15212.1"/>
    <property type="molecule type" value="Genomic_DNA"/>
</dbReference>
<keyword evidence="1" id="KW-0805">Transcription regulation</keyword>
<feature type="domain" description="HTH tetR-type" evidence="5">
    <location>
        <begin position="26"/>
        <end position="86"/>
    </location>
</feature>
<evidence type="ECO:0000256" key="3">
    <source>
        <dbReference type="ARBA" id="ARBA00023163"/>
    </source>
</evidence>
<dbReference type="Pfam" id="PF00440">
    <property type="entry name" value="TetR_N"/>
    <property type="match status" value="1"/>
</dbReference>
<accession>A0ABZ2LWU8</accession>
<dbReference type="PANTHER" id="PTHR30055">
    <property type="entry name" value="HTH-TYPE TRANSCRIPTIONAL REGULATOR RUTR"/>
    <property type="match status" value="1"/>
</dbReference>
<organism evidence="6 7">
    <name type="scientific">Pendulispora albinea</name>
    <dbReference type="NCBI Taxonomy" id="2741071"/>
    <lineage>
        <taxon>Bacteria</taxon>
        <taxon>Pseudomonadati</taxon>
        <taxon>Myxococcota</taxon>
        <taxon>Myxococcia</taxon>
        <taxon>Myxococcales</taxon>
        <taxon>Sorangiineae</taxon>
        <taxon>Pendulisporaceae</taxon>
        <taxon>Pendulispora</taxon>
    </lineage>
</organism>
<keyword evidence="3" id="KW-0804">Transcription</keyword>
<keyword evidence="7" id="KW-1185">Reference proteome</keyword>
<dbReference type="InterPro" id="IPR001647">
    <property type="entry name" value="HTH_TetR"/>
</dbReference>